<dbReference type="AlphaFoldDB" id="A0AAQ3Y636"/>
<keyword evidence="2" id="KW-1133">Transmembrane helix</keyword>
<dbReference type="EMBL" id="CP147244">
    <property type="protein sequence ID" value="WYK01715.1"/>
    <property type="molecule type" value="Genomic_DNA"/>
</dbReference>
<protein>
    <recommendedName>
        <fullName evidence="6">Gram-positive cocci surface proteins LPxTG domain-containing protein</fullName>
    </recommendedName>
</protein>
<name>A0AAQ3Y636_9ENTE</name>
<gene>
    <name evidence="4" type="ORF">A5821_002852</name>
</gene>
<organism evidence="4 5">
    <name type="scientific">Candidatus Enterococcus palustris</name>
    <dbReference type="NCBI Taxonomy" id="1834189"/>
    <lineage>
        <taxon>Bacteria</taxon>
        <taxon>Bacillati</taxon>
        <taxon>Bacillota</taxon>
        <taxon>Bacilli</taxon>
        <taxon>Lactobacillales</taxon>
        <taxon>Enterococcaceae</taxon>
        <taxon>Enterococcus</taxon>
    </lineage>
</organism>
<keyword evidence="5" id="KW-1185">Reference proteome</keyword>
<feature type="signal peptide" evidence="3">
    <location>
        <begin position="1"/>
        <end position="29"/>
    </location>
</feature>
<dbReference type="NCBIfam" id="TIGR01167">
    <property type="entry name" value="LPXTG_anchor"/>
    <property type="match status" value="1"/>
</dbReference>
<reference evidence="5" key="1">
    <citation type="submission" date="2017-05" db="EMBL/GenBank/DDBJ databases">
        <title>The Genome Sequence of EEnterococcus faecalis 9F2_4866.</title>
        <authorList>
            <consortium name="The Broad Institute Genomics Platform"/>
            <consortium name="The Broad Institute Genomic Center for Infectious Diseases"/>
            <person name="Earl A."/>
            <person name="Manson A."/>
            <person name="Schwartman J."/>
            <person name="Gilmore M."/>
            <person name="Abouelleil A."/>
            <person name="Cao P."/>
            <person name="Chapman S."/>
            <person name="Cusick C."/>
            <person name="Shea T."/>
            <person name="Young S."/>
            <person name="Neafsey D."/>
            <person name="Nusbaum C."/>
            <person name="Birren B."/>
        </authorList>
    </citation>
    <scope>NUCLEOTIDE SEQUENCE [LARGE SCALE GENOMIC DNA]</scope>
    <source>
        <strain evidence="5">7F3_DIV0205</strain>
    </source>
</reference>
<keyword evidence="2" id="KW-0812">Transmembrane</keyword>
<keyword evidence="3" id="KW-0732">Signal</keyword>
<evidence type="ECO:0000313" key="4">
    <source>
        <dbReference type="EMBL" id="WYK01715.1"/>
    </source>
</evidence>
<feature type="region of interest" description="Disordered" evidence="1">
    <location>
        <begin position="47"/>
        <end position="73"/>
    </location>
</feature>
<accession>A0AAQ3Y636</accession>
<evidence type="ECO:0000256" key="1">
    <source>
        <dbReference type="SAM" id="MobiDB-lite"/>
    </source>
</evidence>
<feature type="compositionally biased region" description="Polar residues" evidence="1">
    <location>
        <begin position="50"/>
        <end position="61"/>
    </location>
</feature>
<reference evidence="4 5" key="2">
    <citation type="submission" date="2024-03" db="EMBL/GenBank/DDBJ databases">
        <title>The Genome Sequence of Enterococcus sp. DIV0205d.</title>
        <authorList>
            <consortium name="The Broad Institute Genomics Platform"/>
            <consortium name="The Broad Institute Microbial Omics Core"/>
            <consortium name="The Broad Institute Genomic Center for Infectious Diseases"/>
            <person name="Earl A."/>
            <person name="Manson A."/>
            <person name="Gilmore M."/>
            <person name="Schwartman J."/>
            <person name="Shea T."/>
            <person name="Abouelleil A."/>
            <person name="Cao P."/>
            <person name="Chapman S."/>
            <person name="Cusick C."/>
            <person name="Young S."/>
            <person name="Neafsey D."/>
            <person name="Nusbaum C."/>
            <person name="Birren B."/>
        </authorList>
    </citation>
    <scope>NUCLEOTIDE SEQUENCE [LARGE SCALE GENOMIC DNA]</scope>
    <source>
        <strain evidence="4 5">7F3_DIV0205</strain>
    </source>
</reference>
<evidence type="ECO:0000313" key="5">
    <source>
        <dbReference type="Proteomes" id="UP000194948"/>
    </source>
</evidence>
<feature type="chain" id="PRO_5043005636" description="Gram-positive cocci surface proteins LPxTG domain-containing protein" evidence="3">
    <location>
        <begin position="30"/>
        <end position="112"/>
    </location>
</feature>
<sequence>MKKKKIFIIVLTAVAFWAISLVVPALAYASENGGAVQTNGVISFYDEDSTTSPSSSQQKDNPQLVEKPKGRYPSTGELVKKSLSLSGIILLLAAIILFFWTRKKSKKGDVGQ</sequence>
<keyword evidence="2" id="KW-0472">Membrane</keyword>
<proteinExistence type="predicted"/>
<dbReference type="RefSeq" id="WP_086315369.1">
    <property type="nucleotide sequence ID" value="NZ_CP147244.1"/>
</dbReference>
<dbReference type="Proteomes" id="UP000194948">
    <property type="component" value="Chromosome"/>
</dbReference>
<evidence type="ECO:0000256" key="3">
    <source>
        <dbReference type="SAM" id="SignalP"/>
    </source>
</evidence>
<evidence type="ECO:0000256" key="2">
    <source>
        <dbReference type="SAM" id="Phobius"/>
    </source>
</evidence>
<feature type="transmembrane region" description="Helical" evidence="2">
    <location>
        <begin position="82"/>
        <end position="100"/>
    </location>
</feature>
<evidence type="ECO:0008006" key="6">
    <source>
        <dbReference type="Google" id="ProtNLM"/>
    </source>
</evidence>